<feature type="domain" description="Amidase" evidence="1">
    <location>
        <begin position="3"/>
        <end position="90"/>
    </location>
</feature>
<dbReference type="PANTHER" id="PTHR42678:SF40">
    <property type="entry name" value="AMIDASE DOMAIN-CONTAINING PROTEIN"/>
    <property type="match status" value="1"/>
</dbReference>
<keyword evidence="3" id="KW-1185">Reference proteome</keyword>
<dbReference type="InterPro" id="IPR036928">
    <property type="entry name" value="AS_sf"/>
</dbReference>
<dbReference type="InterPro" id="IPR023631">
    <property type="entry name" value="Amidase_dom"/>
</dbReference>
<feature type="domain" description="Amidase" evidence="1">
    <location>
        <begin position="132"/>
        <end position="374"/>
    </location>
</feature>
<evidence type="ECO:0000259" key="1">
    <source>
        <dbReference type="Pfam" id="PF01425"/>
    </source>
</evidence>
<sequence>MEINPGALFQADRADYERRVKAPGSLVGLHGIPILPKDNIATKDKLNTSSGSFALLGSVVPRDAGVVVKLRKAEAIIFGKASLSEWSAFMLVRTPGGFSARGGQGKVVYVNLQNLVILAIFDRINAHWTARTETDGSILCPSNANLVVGGLKTTVDLTSRAGVIPISARQDTVGTVLDAVYVLDAIVGIDYHDGATQEAAKYIPHGGYKQFLKRHGFEGKRLGIVRTPFLSSASESESQAFEHHLRTLWQGGAVLVDHLEIANMDTISTGTAEGTALLAELKISLNAYLKELVASPVRTLADLIAYDQKFSDTLREKIKAFGQDLFLAAQATNGIGTIEKAALPSSEKLTGDGFQKLMCDYNLDALVTPGAGIASVLAIEGLLGINVPVGYDGMGVPFGINFGGLKGTEPKMIEIAFGIEQATKKESLQPLKLHKNDPLKFNSSMSTNSLLLFVLGFLQLSGLYTKTSGAFSIEEATIDDLQLAFKQNQLTSRRLVAFYLKRIRRLNPLLKGVIEVNPDALFLADKADRERKANTPGSSVGLHGIPILLKDNIATKDKLNTTAGSYALLGSVVPRDAGVVVKLRKAGAIILGKASLSEWANFRTNGAPSGFCGRSGRGKNPYVLSATPCGSSSGSGISVAANLAAVSLGSETDGSILCPSSYNSVVGIKPTVGLTSRAGVIPITPRQDTVGPICRTVSDAVYVLDAIVGFDSNDVATREAAKYIPHGGCRQFLDPLGLKGKRLGIVRDPFYNFSNVEGSGLINQTFEHHFQTLRREGAVLIDNLQISDVDTITNIEQSGELLAMLLEFKPALNKYLEQLVASPVRSLADVIAFNKKFSKLEKTKEYGQVFFEQAEFLSQIYRISSYVRSVLAIGQYPGISVPAGYNSEGVPFGICFGGLKGSEPKLIEIAYGFETATKVRKPPTFKP</sequence>
<gene>
    <name evidence="2" type="ORF">DCAF_LOCUS7284</name>
</gene>
<dbReference type="Pfam" id="PF01425">
    <property type="entry name" value="Amidase"/>
    <property type="match status" value="3"/>
</dbReference>
<accession>A0AAV1RAI4</accession>
<proteinExistence type="predicted"/>
<dbReference type="Proteomes" id="UP001314170">
    <property type="component" value="Unassembled WGS sequence"/>
</dbReference>
<organism evidence="2 3">
    <name type="scientific">Dovyalis caffra</name>
    <dbReference type="NCBI Taxonomy" id="77055"/>
    <lineage>
        <taxon>Eukaryota</taxon>
        <taxon>Viridiplantae</taxon>
        <taxon>Streptophyta</taxon>
        <taxon>Embryophyta</taxon>
        <taxon>Tracheophyta</taxon>
        <taxon>Spermatophyta</taxon>
        <taxon>Magnoliopsida</taxon>
        <taxon>eudicotyledons</taxon>
        <taxon>Gunneridae</taxon>
        <taxon>Pentapetalae</taxon>
        <taxon>rosids</taxon>
        <taxon>fabids</taxon>
        <taxon>Malpighiales</taxon>
        <taxon>Salicaceae</taxon>
        <taxon>Flacourtieae</taxon>
        <taxon>Dovyalis</taxon>
    </lineage>
</organism>
<dbReference type="AlphaFoldDB" id="A0AAV1RAI4"/>
<dbReference type="PANTHER" id="PTHR42678">
    <property type="entry name" value="AMIDASE"/>
    <property type="match status" value="1"/>
</dbReference>
<feature type="domain" description="Amidase" evidence="1">
    <location>
        <begin position="495"/>
        <end position="794"/>
    </location>
</feature>
<dbReference type="EMBL" id="CAWUPB010000913">
    <property type="protein sequence ID" value="CAK7329529.1"/>
    <property type="molecule type" value="Genomic_DNA"/>
</dbReference>
<evidence type="ECO:0000313" key="2">
    <source>
        <dbReference type="EMBL" id="CAK7329529.1"/>
    </source>
</evidence>
<comment type="caution">
    <text evidence="2">The sequence shown here is derived from an EMBL/GenBank/DDBJ whole genome shotgun (WGS) entry which is preliminary data.</text>
</comment>
<reference evidence="2 3" key="1">
    <citation type="submission" date="2024-01" db="EMBL/GenBank/DDBJ databases">
        <authorList>
            <person name="Waweru B."/>
        </authorList>
    </citation>
    <scope>NUCLEOTIDE SEQUENCE [LARGE SCALE GENOMIC DNA]</scope>
</reference>
<dbReference type="Gene3D" id="3.90.1300.10">
    <property type="entry name" value="Amidase signature (AS) domain"/>
    <property type="match status" value="2"/>
</dbReference>
<evidence type="ECO:0000313" key="3">
    <source>
        <dbReference type="Proteomes" id="UP001314170"/>
    </source>
</evidence>
<name>A0AAV1RAI4_9ROSI</name>
<protein>
    <recommendedName>
        <fullName evidence="1">Amidase domain-containing protein</fullName>
    </recommendedName>
</protein>
<dbReference type="SUPFAM" id="SSF75304">
    <property type="entry name" value="Amidase signature (AS) enzymes"/>
    <property type="match status" value="2"/>
</dbReference>